<gene>
    <name evidence="1" type="ORF">A33K_18584</name>
</gene>
<evidence type="ECO:0000313" key="1">
    <source>
        <dbReference type="EMBL" id="EIP84729.1"/>
    </source>
</evidence>
<accession>A0ABN0FXR0</accession>
<organism evidence="1 2">
    <name type="scientific">Burkholderia humptydooensis MSMB43</name>
    <dbReference type="NCBI Taxonomy" id="441157"/>
    <lineage>
        <taxon>Bacteria</taxon>
        <taxon>Pseudomonadati</taxon>
        <taxon>Pseudomonadota</taxon>
        <taxon>Betaproteobacteria</taxon>
        <taxon>Burkholderiales</taxon>
        <taxon>Burkholderiaceae</taxon>
        <taxon>Burkholderia</taxon>
        <taxon>pseudomallei group</taxon>
    </lineage>
</organism>
<keyword evidence="2" id="KW-1185">Reference proteome</keyword>
<sequence>MLDQGFQHLYSRRSPDNFRMAGQCENTAFFMSRVEFCLP</sequence>
<reference evidence="2" key="1">
    <citation type="journal article" date="2012" name="J. Bacteriol.">
        <title>Revised Genome Sequence of Burkholderia thailandensis MSMB43 with Improved Annotation.</title>
        <authorList>
            <person name="Zhuo Y."/>
            <person name="Liu L."/>
            <person name="Wang Q."/>
            <person name="Liu X."/>
            <person name="Ren B."/>
            <person name="Liu M."/>
            <person name="Ni P."/>
            <person name="Cheng Y.Q."/>
            <person name="Zhang L."/>
        </authorList>
    </citation>
    <scope>NUCLEOTIDE SEQUENCE [LARGE SCALE GENOMIC DNA]</scope>
    <source>
        <strain evidence="2">MSMB43</strain>
    </source>
</reference>
<proteinExistence type="predicted"/>
<evidence type="ECO:0000313" key="2">
    <source>
        <dbReference type="Proteomes" id="UP000004682"/>
    </source>
</evidence>
<protein>
    <submittedName>
        <fullName evidence="1">Uncharacterized protein</fullName>
    </submittedName>
</protein>
<dbReference type="EMBL" id="JH692071">
    <property type="protein sequence ID" value="EIP84729.1"/>
    <property type="molecule type" value="Genomic_DNA"/>
</dbReference>
<dbReference type="Proteomes" id="UP000004682">
    <property type="component" value="Unassembled WGS sequence"/>
</dbReference>
<name>A0ABN0FXR0_9BURK</name>